<dbReference type="EMBL" id="CP019640">
    <property type="protein sequence ID" value="AQQ55072.1"/>
    <property type="molecule type" value="Genomic_DNA"/>
</dbReference>
<dbReference type="AlphaFoldDB" id="A0A1Q2L593"/>
<feature type="transmembrane region" description="Helical" evidence="2">
    <location>
        <begin position="57"/>
        <end position="75"/>
    </location>
</feature>
<evidence type="ECO:0000256" key="2">
    <source>
        <dbReference type="SAM" id="Phobius"/>
    </source>
</evidence>
<keyword evidence="2" id="KW-1133">Transmembrane helix</keyword>
<dbReference type="Proteomes" id="UP000188184">
    <property type="component" value="Chromosome"/>
</dbReference>
<proteinExistence type="predicted"/>
<feature type="compositionally biased region" description="Basic and acidic residues" evidence="1">
    <location>
        <begin position="1"/>
        <end position="27"/>
    </location>
</feature>
<gene>
    <name evidence="3" type="ORF">B0X71_09515</name>
</gene>
<keyword evidence="2" id="KW-0812">Transmembrane</keyword>
<sequence>MEVRELGSDRETPENRRERMRQKELKRNPTGNLSDGFNQANSGHPGGLFDNMGWKGAIVLVLVLIVAFIIAALFFQ</sequence>
<evidence type="ECO:0000313" key="4">
    <source>
        <dbReference type="Proteomes" id="UP000188184"/>
    </source>
</evidence>
<accession>A0A1Q2L593</accession>
<reference evidence="3 4" key="1">
    <citation type="submission" date="2017-02" db="EMBL/GenBank/DDBJ databases">
        <title>The complete genomic sequence of a novel cold adapted crude oil-degrading bacterium Planococcus qaidamina Y42.</title>
        <authorList>
            <person name="Yang R."/>
        </authorList>
    </citation>
    <scope>NUCLEOTIDE SEQUENCE [LARGE SCALE GENOMIC DNA]</scope>
    <source>
        <strain evidence="3 4">Y42</strain>
    </source>
</reference>
<dbReference type="KEGG" id="pmar:B0X71_09515"/>
<protein>
    <recommendedName>
        <fullName evidence="5">Phage capsid protein</fullName>
    </recommendedName>
</protein>
<feature type="compositionally biased region" description="Polar residues" evidence="1">
    <location>
        <begin position="29"/>
        <end position="39"/>
    </location>
</feature>
<keyword evidence="2" id="KW-0472">Membrane</keyword>
<organism evidence="3 4">
    <name type="scientific">Planococcus lenghuensis</name>
    <dbReference type="NCBI Taxonomy" id="2213202"/>
    <lineage>
        <taxon>Bacteria</taxon>
        <taxon>Bacillati</taxon>
        <taxon>Bacillota</taxon>
        <taxon>Bacilli</taxon>
        <taxon>Bacillales</taxon>
        <taxon>Caryophanaceae</taxon>
        <taxon>Planococcus</taxon>
    </lineage>
</organism>
<evidence type="ECO:0000256" key="1">
    <source>
        <dbReference type="SAM" id="MobiDB-lite"/>
    </source>
</evidence>
<dbReference type="InterPro" id="IPR045946">
    <property type="entry name" value="DUF6366"/>
</dbReference>
<feature type="region of interest" description="Disordered" evidence="1">
    <location>
        <begin position="1"/>
        <end position="39"/>
    </location>
</feature>
<keyword evidence="4" id="KW-1185">Reference proteome</keyword>
<dbReference type="OrthoDB" id="2935923at2"/>
<name>A0A1Q2L593_9BACL</name>
<dbReference type="Pfam" id="PF19893">
    <property type="entry name" value="DUF6366"/>
    <property type="match status" value="1"/>
</dbReference>
<evidence type="ECO:0000313" key="3">
    <source>
        <dbReference type="EMBL" id="AQQ55072.1"/>
    </source>
</evidence>
<evidence type="ECO:0008006" key="5">
    <source>
        <dbReference type="Google" id="ProtNLM"/>
    </source>
</evidence>